<proteinExistence type="predicted"/>
<dbReference type="EMBL" id="VFPE01000006">
    <property type="protein sequence ID" value="TQM20226.1"/>
    <property type="molecule type" value="Genomic_DNA"/>
</dbReference>
<protein>
    <submittedName>
        <fullName evidence="1">Uncharacterized protein</fullName>
    </submittedName>
</protein>
<reference evidence="1 2" key="1">
    <citation type="submission" date="2019-06" db="EMBL/GenBank/DDBJ databases">
        <title>Sequencing the genomes of 1000 actinobacteria strains.</title>
        <authorList>
            <person name="Klenk H.-P."/>
        </authorList>
    </citation>
    <scope>NUCLEOTIDE SEQUENCE [LARGE SCALE GENOMIC DNA]</scope>
    <source>
        <strain evidence="1 2">DSM 105492</strain>
    </source>
</reference>
<evidence type="ECO:0000313" key="1">
    <source>
        <dbReference type="EMBL" id="TQM20226.1"/>
    </source>
</evidence>
<accession>A0A543EF93</accession>
<dbReference type="AlphaFoldDB" id="A0A543EF93"/>
<dbReference type="Proteomes" id="UP000320235">
    <property type="component" value="Unassembled WGS sequence"/>
</dbReference>
<gene>
    <name evidence="1" type="ORF">FB391_3362</name>
</gene>
<keyword evidence="2" id="KW-1185">Reference proteome</keyword>
<comment type="caution">
    <text evidence="1">The sequence shown here is derived from an EMBL/GenBank/DDBJ whole genome shotgun (WGS) entry which is preliminary data.</text>
</comment>
<organism evidence="1 2">
    <name type="scientific">Microbacterium kyungheense</name>
    <dbReference type="NCBI Taxonomy" id="1263636"/>
    <lineage>
        <taxon>Bacteria</taxon>
        <taxon>Bacillati</taxon>
        <taxon>Actinomycetota</taxon>
        <taxon>Actinomycetes</taxon>
        <taxon>Micrococcales</taxon>
        <taxon>Microbacteriaceae</taxon>
        <taxon>Microbacterium</taxon>
    </lineage>
</organism>
<evidence type="ECO:0000313" key="2">
    <source>
        <dbReference type="Proteomes" id="UP000320235"/>
    </source>
</evidence>
<sequence>MRRPRRPRTDDDEAVTPYAAGDPASLQLAIVTRELSHLVERLEDAAVLARRLSGETAWHAKAATAFHERADEWAVVVAALPGLAEAACRAAAHARDRAAFVESARAVSLQVAGSRP</sequence>
<name>A0A543EF93_9MICO</name>